<organism evidence="1">
    <name type="scientific">Tanacetum cinerariifolium</name>
    <name type="common">Dalmatian daisy</name>
    <name type="synonym">Chrysanthemum cinerariifolium</name>
    <dbReference type="NCBI Taxonomy" id="118510"/>
    <lineage>
        <taxon>Eukaryota</taxon>
        <taxon>Viridiplantae</taxon>
        <taxon>Streptophyta</taxon>
        <taxon>Embryophyta</taxon>
        <taxon>Tracheophyta</taxon>
        <taxon>Spermatophyta</taxon>
        <taxon>Magnoliopsida</taxon>
        <taxon>eudicotyledons</taxon>
        <taxon>Gunneridae</taxon>
        <taxon>Pentapetalae</taxon>
        <taxon>asterids</taxon>
        <taxon>campanulids</taxon>
        <taxon>Asterales</taxon>
        <taxon>Asteraceae</taxon>
        <taxon>Asteroideae</taxon>
        <taxon>Anthemideae</taxon>
        <taxon>Anthemidinae</taxon>
        <taxon>Tanacetum</taxon>
    </lineage>
</organism>
<name>A0A699LG19_TANCI</name>
<dbReference type="EMBL" id="BKCJ010603388">
    <property type="protein sequence ID" value="GFB32952.1"/>
    <property type="molecule type" value="Genomic_DNA"/>
</dbReference>
<dbReference type="PANTHER" id="PTHR11005">
    <property type="entry name" value="LYSOSOMAL ACID LIPASE-RELATED"/>
    <property type="match status" value="1"/>
</dbReference>
<evidence type="ECO:0000313" key="1">
    <source>
        <dbReference type="EMBL" id="GFB32952.1"/>
    </source>
</evidence>
<sequence length="152" mass="16966">PNECKNLVMARDWEVVQWCSRVVGEGGGGPSPTIVLSLRDCQNGAVIRKGTFARYDYGTLKNILNYGQTKPPKFDLSKIPESLPIWMAHGGNDALGDVIDVQHTLKELKSKPKVLFLEEYGHVDFLLSTRAFEDMYDNMITFFGSCKMSSSS</sequence>
<feature type="non-terminal residue" evidence="1">
    <location>
        <position position="1"/>
    </location>
</feature>
<reference evidence="1" key="1">
    <citation type="journal article" date="2019" name="Sci. Rep.">
        <title>Draft genome of Tanacetum cinerariifolium, the natural source of mosquito coil.</title>
        <authorList>
            <person name="Yamashiro T."/>
            <person name="Shiraishi A."/>
            <person name="Satake H."/>
            <person name="Nakayama K."/>
        </authorList>
    </citation>
    <scope>NUCLEOTIDE SEQUENCE</scope>
</reference>
<dbReference type="SUPFAM" id="SSF53474">
    <property type="entry name" value="alpha/beta-Hydrolases"/>
    <property type="match status" value="1"/>
</dbReference>
<dbReference type="InterPro" id="IPR029058">
    <property type="entry name" value="AB_hydrolase_fold"/>
</dbReference>
<comment type="caution">
    <text evidence="1">The sequence shown here is derived from an EMBL/GenBank/DDBJ whole genome shotgun (WGS) entry which is preliminary data.</text>
</comment>
<accession>A0A699LG19</accession>
<dbReference type="AlphaFoldDB" id="A0A699LG19"/>
<protein>
    <submittedName>
        <fullName evidence="1">Triacylglycerol lipase 1</fullName>
    </submittedName>
</protein>
<proteinExistence type="predicted"/>
<gene>
    <name evidence="1" type="ORF">Tci_704923</name>
</gene>
<dbReference type="Gene3D" id="3.40.50.1820">
    <property type="entry name" value="alpha/beta hydrolase"/>
    <property type="match status" value="1"/>
</dbReference>